<dbReference type="SMART" id="SM00343">
    <property type="entry name" value="ZnF_C2HC"/>
    <property type="match status" value="1"/>
</dbReference>
<dbReference type="Pfam" id="PF00098">
    <property type="entry name" value="zf-CCHC"/>
    <property type="match status" value="1"/>
</dbReference>
<protein>
    <recommendedName>
        <fullName evidence="2">CCHC-type domain-containing protein</fullName>
    </recommendedName>
</protein>
<accession>A0A397T4T1</accession>
<dbReference type="InterPro" id="IPR001878">
    <property type="entry name" value="Znf_CCHC"/>
</dbReference>
<dbReference type="Gene3D" id="4.10.60.10">
    <property type="entry name" value="Zinc finger, CCHC-type"/>
    <property type="match status" value="1"/>
</dbReference>
<keyword evidence="1" id="KW-0863">Zinc-finger</keyword>
<evidence type="ECO:0000313" key="4">
    <source>
        <dbReference type="Proteomes" id="UP000265703"/>
    </source>
</evidence>
<keyword evidence="1" id="KW-0862">Zinc</keyword>
<dbReference type="InterPro" id="IPR036875">
    <property type="entry name" value="Znf_CCHC_sf"/>
</dbReference>
<keyword evidence="1" id="KW-0479">Metal-binding</keyword>
<dbReference type="SUPFAM" id="SSF57756">
    <property type="entry name" value="Retrovirus zinc finger-like domains"/>
    <property type="match status" value="1"/>
</dbReference>
<keyword evidence="4" id="KW-1185">Reference proteome</keyword>
<organism evidence="3 4">
    <name type="scientific">Glomus cerebriforme</name>
    <dbReference type="NCBI Taxonomy" id="658196"/>
    <lineage>
        <taxon>Eukaryota</taxon>
        <taxon>Fungi</taxon>
        <taxon>Fungi incertae sedis</taxon>
        <taxon>Mucoromycota</taxon>
        <taxon>Glomeromycotina</taxon>
        <taxon>Glomeromycetes</taxon>
        <taxon>Glomerales</taxon>
        <taxon>Glomeraceae</taxon>
        <taxon>Glomus</taxon>
    </lineage>
</organism>
<dbReference type="PROSITE" id="PS50158">
    <property type="entry name" value="ZF_CCHC"/>
    <property type="match status" value="1"/>
</dbReference>
<reference evidence="3 4" key="1">
    <citation type="submission" date="2018-06" db="EMBL/GenBank/DDBJ databases">
        <title>Comparative genomics reveals the genomic features of Rhizophagus irregularis, R. cerebriforme, R. diaphanum and Gigaspora rosea, and their symbiotic lifestyle signature.</title>
        <authorList>
            <person name="Morin E."/>
            <person name="San Clemente H."/>
            <person name="Chen E.C.H."/>
            <person name="De La Providencia I."/>
            <person name="Hainaut M."/>
            <person name="Kuo A."/>
            <person name="Kohler A."/>
            <person name="Murat C."/>
            <person name="Tang N."/>
            <person name="Roy S."/>
            <person name="Loubradou J."/>
            <person name="Henrissat B."/>
            <person name="Grigoriev I.V."/>
            <person name="Corradi N."/>
            <person name="Roux C."/>
            <person name="Martin F.M."/>
        </authorList>
    </citation>
    <scope>NUCLEOTIDE SEQUENCE [LARGE SCALE GENOMIC DNA]</scope>
    <source>
        <strain evidence="3 4">DAOM 227022</strain>
    </source>
</reference>
<dbReference type="OrthoDB" id="97058at2759"/>
<dbReference type="EMBL" id="QKYT01000160">
    <property type="protein sequence ID" value="RIA91167.1"/>
    <property type="molecule type" value="Genomic_DNA"/>
</dbReference>
<proteinExistence type="predicted"/>
<dbReference type="GO" id="GO:0008270">
    <property type="term" value="F:zinc ion binding"/>
    <property type="evidence" value="ECO:0007669"/>
    <property type="project" value="UniProtKB-KW"/>
</dbReference>
<feature type="domain" description="CCHC-type" evidence="2">
    <location>
        <begin position="426"/>
        <end position="441"/>
    </location>
</feature>
<sequence>MSSNTQSDQQIAQPKQKRKLQQVAPHLLFLPPPLPPSFPPPPVVNINMAAARAGTLANYLNLIPKFEAKIGNEVEQSAERRNFMEGMFMAIQTNSLANGPANIPYTRAMATVQNGINPLCAYNTRDIGIILNLKLTGRAAEFYGYHVQQRNTRILIQTTGTVSLSQTMGGMADCGWTFVPTFIFSDLTYDIAPNGVGPFAAVPPNEAPFNLAPYRLAIGPVVGASVLAIPCVEAILIAAQMYAAAIGPRVEINDTLTAIKDVKFNPNDFEGYRNKVAAILQAQNINLNVPGAQKGFFQILEAQFKCPGAIRDKIRELRNFKYKAPESISTYNARFQRLIDNANQQNADVELLIDWYIKGLPNQLAQFLETQISQWRINNLNYFHPNFGATNYEASVITNLMRMAVAASNLLPKAAQINEVTTVNECFTCGKQGHIARNCPNGWKHKQQPYCQRCKARHFFGQHIGQVRGSSQPIHQQPWNNHQNQPQPFNQNCKCAKITIVGHIKD</sequence>
<evidence type="ECO:0000256" key="1">
    <source>
        <dbReference type="PROSITE-ProRule" id="PRU00047"/>
    </source>
</evidence>
<evidence type="ECO:0000259" key="2">
    <source>
        <dbReference type="PROSITE" id="PS50158"/>
    </source>
</evidence>
<dbReference type="Proteomes" id="UP000265703">
    <property type="component" value="Unassembled WGS sequence"/>
</dbReference>
<dbReference type="GO" id="GO:0003676">
    <property type="term" value="F:nucleic acid binding"/>
    <property type="evidence" value="ECO:0007669"/>
    <property type="project" value="InterPro"/>
</dbReference>
<gene>
    <name evidence="3" type="ORF">C1645_822405</name>
</gene>
<name>A0A397T4T1_9GLOM</name>
<comment type="caution">
    <text evidence="3">The sequence shown here is derived from an EMBL/GenBank/DDBJ whole genome shotgun (WGS) entry which is preliminary data.</text>
</comment>
<dbReference type="AlphaFoldDB" id="A0A397T4T1"/>
<evidence type="ECO:0000313" key="3">
    <source>
        <dbReference type="EMBL" id="RIA91167.1"/>
    </source>
</evidence>